<gene>
    <name evidence="4" type="ORF">DPPLL_09050</name>
</gene>
<evidence type="ECO:0000259" key="3">
    <source>
        <dbReference type="PROSITE" id="PS51186"/>
    </source>
</evidence>
<dbReference type="Gene3D" id="3.40.630.30">
    <property type="match status" value="1"/>
</dbReference>
<evidence type="ECO:0000256" key="2">
    <source>
        <dbReference type="ARBA" id="ARBA00023315"/>
    </source>
</evidence>
<feature type="domain" description="N-acetyltransferase" evidence="3">
    <location>
        <begin position="6"/>
        <end position="176"/>
    </location>
</feature>
<evidence type="ECO:0000313" key="5">
    <source>
        <dbReference type="Proteomes" id="UP000830055"/>
    </source>
</evidence>
<dbReference type="SUPFAM" id="SSF55729">
    <property type="entry name" value="Acyl-CoA N-acyltransferases (Nat)"/>
    <property type="match status" value="1"/>
</dbReference>
<dbReference type="Proteomes" id="UP000830055">
    <property type="component" value="Chromosome"/>
</dbReference>
<dbReference type="PANTHER" id="PTHR43877:SF1">
    <property type="entry name" value="ACETYLTRANSFERASE"/>
    <property type="match status" value="1"/>
</dbReference>
<proteinExistence type="predicted"/>
<dbReference type="PANTHER" id="PTHR43877">
    <property type="entry name" value="AMINOALKYLPHOSPHONATE N-ACETYLTRANSFERASE-RELATED-RELATED"/>
    <property type="match status" value="1"/>
</dbReference>
<sequence>MKVSPHSVRRATTADAAELAALAERTFRETFAAANTAANMDEHCRRNYGETIQAAEIVSQSGVTLVAERDGLLVGYAHVRFDASTPSCVTGRLPGELQRLYVAGEYHGSGVAQALMAASLSALARHGCDVAWLGVWERNPRAIAFYLKLGFREVGEHVFQLGADPQRDVVMVLPLQKPGSII</sequence>
<dbReference type="InterPro" id="IPR050832">
    <property type="entry name" value="Bact_Acetyltransf"/>
</dbReference>
<reference evidence="4 5" key="1">
    <citation type="submission" date="2022-01" db="EMBL/GenBank/DDBJ databases">
        <title>Desulfofustis limnae sp. nov., a novel mesophilic sulfate-reducing bacterium isolated from marsh soil.</title>
        <authorList>
            <person name="Watanabe M."/>
            <person name="Takahashi A."/>
            <person name="Kojima H."/>
            <person name="Fukui M."/>
        </authorList>
    </citation>
    <scope>NUCLEOTIDE SEQUENCE [LARGE SCALE GENOMIC DNA]</scope>
    <source>
        <strain evidence="4 5">PPLL</strain>
    </source>
</reference>
<evidence type="ECO:0000256" key="1">
    <source>
        <dbReference type="ARBA" id="ARBA00022679"/>
    </source>
</evidence>
<dbReference type="InterPro" id="IPR016181">
    <property type="entry name" value="Acyl_CoA_acyltransferase"/>
</dbReference>
<dbReference type="CDD" id="cd04301">
    <property type="entry name" value="NAT_SF"/>
    <property type="match status" value="1"/>
</dbReference>
<organism evidence="4 5">
    <name type="scientific">Desulfofustis limnaeus</name>
    <dbReference type="NCBI Taxonomy" id="2740163"/>
    <lineage>
        <taxon>Bacteria</taxon>
        <taxon>Pseudomonadati</taxon>
        <taxon>Thermodesulfobacteriota</taxon>
        <taxon>Desulfobulbia</taxon>
        <taxon>Desulfobulbales</taxon>
        <taxon>Desulfocapsaceae</taxon>
        <taxon>Desulfofustis</taxon>
    </lineage>
</organism>
<dbReference type="PROSITE" id="PS51186">
    <property type="entry name" value="GNAT"/>
    <property type="match status" value="1"/>
</dbReference>
<protein>
    <submittedName>
        <fullName evidence="4">GNAT family N-acetyltransferase</fullName>
    </submittedName>
</protein>
<dbReference type="Pfam" id="PF00583">
    <property type="entry name" value="Acetyltransf_1"/>
    <property type="match status" value="1"/>
</dbReference>
<evidence type="ECO:0000313" key="4">
    <source>
        <dbReference type="EMBL" id="BDD86540.1"/>
    </source>
</evidence>
<keyword evidence="5" id="KW-1185">Reference proteome</keyword>
<dbReference type="RefSeq" id="WP_284153622.1">
    <property type="nucleotide sequence ID" value="NZ_AP025516.1"/>
</dbReference>
<name>A0ABM7W6Q9_9BACT</name>
<keyword evidence="2" id="KW-0012">Acyltransferase</keyword>
<dbReference type="InterPro" id="IPR000182">
    <property type="entry name" value="GNAT_dom"/>
</dbReference>
<accession>A0ABM7W6Q9</accession>
<dbReference type="EMBL" id="AP025516">
    <property type="protein sequence ID" value="BDD86540.1"/>
    <property type="molecule type" value="Genomic_DNA"/>
</dbReference>
<keyword evidence="1" id="KW-0808">Transferase</keyword>